<proteinExistence type="inferred from homology"/>
<reference evidence="2 3" key="1">
    <citation type="submission" date="2024-03" db="EMBL/GenBank/DDBJ databases">
        <title>Phenotype and Genome Characterization of a Sulfate-Reducing Bacterium Pseudodesulfovibrio sp. strain 5S69, isolated from Petroleum Reservoir in Tatarstan (Russia).</title>
        <authorList>
            <person name="Bidzhieva S.K."/>
            <person name="Kadnikov V."/>
            <person name="Tourova T.P."/>
            <person name="Samigullina S.R."/>
            <person name="Sokolova D.S."/>
            <person name="Poltaraus A.B."/>
            <person name="Avtukh A.N."/>
            <person name="Tereshina V.M."/>
            <person name="Mardanov A.V."/>
            <person name="Nazina T.N."/>
        </authorList>
    </citation>
    <scope>NUCLEOTIDE SEQUENCE [LARGE SCALE GENOMIC DNA]</scope>
    <source>
        <strain evidence="2 3">5S69</strain>
    </source>
</reference>
<evidence type="ECO:0000313" key="2">
    <source>
        <dbReference type="EMBL" id="WWX22055.1"/>
    </source>
</evidence>
<evidence type="ECO:0000313" key="3">
    <source>
        <dbReference type="Proteomes" id="UP001385389"/>
    </source>
</evidence>
<dbReference type="InterPro" id="IPR011004">
    <property type="entry name" value="Trimer_LpxA-like_sf"/>
</dbReference>
<evidence type="ECO:0000256" key="1">
    <source>
        <dbReference type="ARBA" id="ARBA00007274"/>
    </source>
</evidence>
<keyword evidence="3" id="KW-1185">Reference proteome</keyword>
<dbReference type="RefSeq" id="WP_338667736.1">
    <property type="nucleotide sequence ID" value="NZ_CP146609.1"/>
</dbReference>
<dbReference type="InterPro" id="IPR050179">
    <property type="entry name" value="Trans_hexapeptide_repeat"/>
</dbReference>
<name>A0ABZ2ITN4_9BACT</name>
<dbReference type="CDD" id="cd03360">
    <property type="entry name" value="LbH_AT_putative"/>
    <property type="match status" value="1"/>
</dbReference>
<accession>A0ABZ2ITN4</accession>
<gene>
    <name evidence="2" type="ORF">V8V93_16620</name>
</gene>
<dbReference type="InterPro" id="IPR020019">
    <property type="entry name" value="AcTrfase_PglD-like"/>
</dbReference>
<sequence length="213" mass="22350">MTNSPICIVGAGAQAKYSLDTMGLLGLEAAAVIRFSTEHTEFVPDNIPVYDGGRDALDSKEFEHCAFIMARPNNREKLGLIQWAREQDRELVTLIHPKAVISHSATIGQGCLINAGAVIQPHATIGDGVMIHANVVVEHDAVVEECANLAPMAALAGWVRIGTCATVFTGARCIPGVQVGADSIIAAGATVIENIPEKSLAAGTPAVIKKSMD</sequence>
<dbReference type="InterPro" id="IPR001451">
    <property type="entry name" value="Hexapep"/>
</dbReference>
<dbReference type="EMBL" id="CP146609">
    <property type="protein sequence ID" value="WWX22055.1"/>
    <property type="molecule type" value="Genomic_DNA"/>
</dbReference>
<dbReference type="Proteomes" id="UP001385389">
    <property type="component" value="Chromosome"/>
</dbReference>
<dbReference type="Pfam" id="PF00132">
    <property type="entry name" value="Hexapep"/>
    <property type="match status" value="1"/>
</dbReference>
<dbReference type="NCBIfam" id="TIGR03570">
    <property type="entry name" value="NeuD_NnaD"/>
    <property type="match status" value="1"/>
</dbReference>
<dbReference type="PANTHER" id="PTHR43300:SF7">
    <property type="entry name" value="UDP-N-ACETYLBACILLOSAMINE N-ACETYLTRANSFERASE"/>
    <property type="match status" value="1"/>
</dbReference>
<dbReference type="SUPFAM" id="SSF51161">
    <property type="entry name" value="Trimeric LpxA-like enzymes"/>
    <property type="match status" value="1"/>
</dbReference>
<comment type="similarity">
    <text evidence="1">Belongs to the transferase hexapeptide repeat family.</text>
</comment>
<organism evidence="2 3">
    <name type="scientific">Pseudodesulfovibrio methanolicus</name>
    <dbReference type="NCBI Taxonomy" id="3126690"/>
    <lineage>
        <taxon>Bacteria</taxon>
        <taxon>Pseudomonadati</taxon>
        <taxon>Thermodesulfobacteriota</taxon>
        <taxon>Desulfovibrionia</taxon>
        <taxon>Desulfovibrionales</taxon>
        <taxon>Desulfovibrionaceae</taxon>
    </lineage>
</organism>
<dbReference type="Gene3D" id="2.160.10.10">
    <property type="entry name" value="Hexapeptide repeat proteins"/>
    <property type="match status" value="1"/>
</dbReference>
<dbReference type="PANTHER" id="PTHR43300">
    <property type="entry name" value="ACETYLTRANSFERASE"/>
    <property type="match status" value="1"/>
</dbReference>
<protein>
    <submittedName>
        <fullName evidence="2">NeuD/PglB/VioB family sugar acetyltransferase</fullName>
    </submittedName>
</protein>